<comment type="caution">
    <text evidence="1">The sequence shown here is derived from an EMBL/GenBank/DDBJ whole genome shotgun (WGS) entry which is preliminary data.</text>
</comment>
<organism evidence="1">
    <name type="scientific">bioreactor metagenome</name>
    <dbReference type="NCBI Taxonomy" id="1076179"/>
    <lineage>
        <taxon>unclassified sequences</taxon>
        <taxon>metagenomes</taxon>
        <taxon>ecological metagenomes</taxon>
    </lineage>
</organism>
<name>A0A645FQB2_9ZZZZ</name>
<proteinExistence type="predicted"/>
<sequence>MKAFCLFGALLIKTSKPLLIQSILPQVSALLHPEHDLYEIFGQSIVFFNCPIHPPQAFKLRQQAPEIRIETELMAGRKPYADSPG</sequence>
<gene>
    <name evidence="1" type="ORF">SDC9_163960</name>
</gene>
<dbReference type="EMBL" id="VSSQ01063602">
    <property type="protein sequence ID" value="MPN16615.1"/>
    <property type="molecule type" value="Genomic_DNA"/>
</dbReference>
<reference evidence="1" key="1">
    <citation type="submission" date="2019-08" db="EMBL/GenBank/DDBJ databases">
        <authorList>
            <person name="Kucharzyk K."/>
            <person name="Murdoch R.W."/>
            <person name="Higgins S."/>
            <person name="Loffler F."/>
        </authorList>
    </citation>
    <scope>NUCLEOTIDE SEQUENCE</scope>
</reference>
<accession>A0A645FQB2</accession>
<protein>
    <submittedName>
        <fullName evidence="1">Uncharacterized protein</fullName>
    </submittedName>
</protein>
<evidence type="ECO:0000313" key="1">
    <source>
        <dbReference type="EMBL" id="MPN16615.1"/>
    </source>
</evidence>
<dbReference type="AlphaFoldDB" id="A0A645FQB2"/>